<comment type="subcellular location">
    <subcellularLocation>
        <location evidence="1">Nucleus</location>
    </subcellularLocation>
</comment>
<evidence type="ECO:0000256" key="4">
    <source>
        <dbReference type="ARBA" id="ARBA00023163"/>
    </source>
</evidence>
<dbReference type="SUPFAM" id="SSF47113">
    <property type="entry name" value="Histone-fold"/>
    <property type="match status" value="1"/>
</dbReference>
<dbReference type="PANTHER" id="PTHR10221:SF9">
    <property type="entry name" value="TRANSCRIPTION INITIATION FACTOR TFIID SUBUNIT 6"/>
    <property type="match status" value="1"/>
</dbReference>
<dbReference type="InterPro" id="IPR004823">
    <property type="entry name" value="TAF_TATA-bd_Histone-like_dom"/>
</dbReference>
<keyword evidence="4" id="KW-0804">Transcription</keyword>
<dbReference type="GO" id="GO:0046982">
    <property type="term" value="F:protein heterodimerization activity"/>
    <property type="evidence" value="ECO:0007669"/>
    <property type="project" value="InterPro"/>
</dbReference>
<gene>
    <name evidence="9" type="ORF">HICCMSTLAB_LOCUS13390</name>
</gene>
<comment type="caution">
    <text evidence="9">The sequence shown here is derived from an EMBL/GenBank/DDBJ whole genome shotgun (WGS) entry which is preliminary data.</text>
</comment>
<dbReference type="GO" id="GO:0051123">
    <property type="term" value="P:RNA polymerase II preinitiation complex assembly"/>
    <property type="evidence" value="ECO:0007669"/>
    <property type="project" value="TreeGrafter"/>
</dbReference>
<feature type="domain" description="TATA box binding protein associated factor (TAF) histone-like fold" evidence="8">
    <location>
        <begin position="48"/>
        <end position="115"/>
    </location>
</feature>
<dbReference type="Proteomes" id="UP000786811">
    <property type="component" value="Unassembled WGS sequence"/>
</dbReference>
<feature type="compositionally biased region" description="Low complexity" evidence="7">
    <location>
        <begin position="20"/>
        <end position="43"/>
    </location>
</feature>
<dbReference type="CDD" id="cd22932">
    <property type="entry name" value="HFD_TAF6L"/>
    <property type="match status" value="1"/>
</dbReference>
<keyword evidence="5" id="KW-0539">Nucleus</keyword>
<dbReference type="OrthoDB" id="6621890at2759"/>
<keyword evidence="3" id="KW-0805">Transcription regulation</keyword>
<evidence type="ECO:0000256" key="7">
    <source>
        <dbReference type="SAM" id="MobiDB-lite"/>
    </source>
</evidence>
<feature type="compositionally biased region" description="Polar residues" evidence="7">
    <location>
        <begin position="1"/>
        <end position="15"/>
    </location>
</feature>
<dbReference type="EMBL" id="CAJNRD030001124">
    <property type="protein sequence ID" value="CAG5108744.1"/>
    <property type="molecule type" value="Genomic_DNA"/>
</dbReference>
<dbReference type="GO" id="GO:0000124">
    <property type="term" value="C:SAGA complex"/>
    <property type="evidence" value="ECO:0007669"/>
    <property type="project" value="InterPro"/>
</dbReference>
<sequence>MKELVQQTNLSSSINHHYGSKNNNSTSTTSTSNNSTNITNGNNQRRYAVLSNEWVSAIGEELGMHPLPDSLLKKLAEDASYRLREILHKCVTRLSHSCRKKLLSTDVNAVITTLCDADPVYGSSDPMPSYHSEAQVFVPHEELVDVASVALEPLNLTQINEPHCDEDEFIDAKLTEWPATADKFLPMLENVLSQDHKPSSNTINKKRITAMELLVGIQPLVFFQSTSSLSLDNLLKEAPEGSSLWHQIALSVNALVRSNQKLPNLKLLTENYGDSLLPYLEPIDNEQSNENLPRILPIIVRSKIRFAFAGGRPVAPNNLRRVSLRANYQILRGDNRATTASVACRRLLILKDKQNKLKNTYNLAAIQL</sequence>
<protein>
    <recommendedName>
        <fullName evidence="6">Transcription initiation factor TFIID subunit 6</fullName>
    </recommendedName>
</protein>
<evidence type="ECO:0000256" key="6">
    <source>
        <dbReference type="ARBA" id="ARBA00040091"/>
    </source>
</evidence>
<evidence type="ECO:0000256" key="1">
    <source>
        <dbReference type="ARBA" id="ARBA00004123"/>
    </source>
</evidence>
<proteinExistence type="inferred from homology"/>
<dbReference type="GO" id="GO:0046695">
    <property type="term" value="C:SLIK (SAGA-like) complex"/>
    <property type="evidence" value="ECO:0007669"/>
    <property type="project" value="InterPro"/>
</dbReference>
<evidence type="ECO:0000259" key="8">
    <source>
        <dbReference type="SMART" id="SM00803"/>
    </source>
</evidence>
<feature type="region of interest" description="Disordered" evidence="7">
    <location>
        <begin position="1"/>
        <end position="43"/>
    </location>
</feature>
<reference evidence="9" key="1">
    <citation type="submission" date="2021-04" db="EMBL/GenBank/DDBJ databases">
        <authorList>
            <person name="Chebbi M.A.C M."/>
        </authorList>
    </citation>
    <scope>NUCLEOTIDE SEQUENCE</scope>
</reference>
<dbReference type="InterPro" id="IPR009072">
    <property type="entry name" value="Histone-fold"/>
</dbReference>
<evidence type="ECO:0000256" key="2">
    <source>
        <dbReference type="ARBA" id="ARBA00007688"/>
    </source>
</evidence>
<evidence type="ECO:0000313" key="10">
    <source>
        <dbReference type="Proteomes" id="UP000786811"/>
    </source>
</evidence>
<dbReference type="Gene3D" id="1.10.20.10">
    <property type="entry name" value="Histone, subunit A"/>
    <property type="match status" value="1"/>
</dbReference>
<dbReference type="Pfam" id="PF02969">
    <property type="entry name" value="TAF"/>
    <property type="match status" value="1"/>
</dbReference>
<evidence type="ECO:0000256" key="3">
    <source>
        <dbReference type="ARBA" id="ARBA00023015"/>
    </source>
</evidence>
<dbReference type="GO" id="GO:0005669">
    <property type="term" value="C:transcription factor TFIID complex"/>
    <property type="evidence" value="ECO:0007669"/>
    <property type="project" value="InterPro"/>
</dbReference>
<name>A0A8J2HMG3_COTCN</name>
<accession>A0A8J2HMG3</accession>
<evidence type="ECO:0000313" key="9">
    <source>
        <dbReference type="EMBL" id="CAG5108744.1"/>
    </source>
</evidence>
<dbReference type="GO" id="GO:0003713">
    <property type="term" value="F:transcription coactivator activity"/>
    <property type="evidence" value="ECO:0007669"/>
    <property type="project" value="TreeGrafter"/>
</dbReference>
<dbReference type="AlphaFoldDB" id="A0A8J2HMG3"/>
<dbReference type="PANTHER" id="PTHR10221">
    <property type="entry name" value="TRANSCRIPTION INITIATION FACTOR TFIID SUBUNIT 6"/>
    <property type="match status" value="1"/>
</dbReference>
<dbReference type="SMART" id="SM00803">
    <property type="entry name" value="TAF"/>
    <property type="match status" value="1"/>
</dbReference>
<organism evidence="9 10">
    <name type="scientific">Cotesia congregata</name>
    <name type="common">Parasitoid wasp</name>
    <name type="synonym">Apanteles congregatus</name>
    <dbReference type="NCBI Taxonomy" id="51543"/>
    <lineage>
        <taxon>Eukaryota</taxon>
        <taxon>Metazoa</taxon>
        <taxon>Ecdysozoa</taxon>
        <taxon>Arthropoda</taxon>
        <taxon>Hexapoda</taxon>
        <taxon>Insecta</taxon>
        <taxon>Pterygota</taxon>
        <taxon>Neoptera</taxon>
        <taxon>Endopterygota</taxon>
        <taxon>Hymenoptera</taxon>
        <taxon>Apocrita</taxon>
        <taxon>Ichneumonoidea</taxon>
        <taxon>Braconidae</taxon>
        <taxon>Microgastrinae</taxon>
        <taxon>Cotesia</taxon>
    </lineage>
</organism>
<keyword evidence="10" id="KW-1185">Reference proteome</keyword>
<comment type="similarity">
    <text evidence="2">Belongs to the TAF6 family.</text>
</comment>
<dbReference type="GO" id="GO:0016251">
    <property type="term" value="F:RNA polymerase II general transcription initiation factor activity"/>
    <property type="evidence" value="ECO:0007669"/>
    <property type="project" value="InterPro"/>
</dbReference>
<evidence type="ECO:0000256" key="5">
    <source>
        <dbReference type="ARBA" id="ARBA00023242"/>
    </source>
</evidence>
<dbReference type="InterPro" id="IPR037796">
    <property type="entry name" value="TAF6"/>
</dbReference>